<dbReference type="AlphaFoldDB" id="A0A1S7PA23"/>
<sequence length="103" mass="11594">MALYDGVRCNARNFAFTSAGFPPSLCPERNGLLKSKDRAVAKRKGTTAGSVRVVLMPSDTMPTYDPSKPDPRLREFVRMLARQAARQFVEAEQERAARERLHK</sequence>
<evidence type="ECO:0000313" key="1">
    <source>
        <dbReference type="EMBL" id="CUX18267.1"/>
    </source>
</evidence>
<name>A0A1S7PA23_AGRTU</name>
<dbReference type="RefSeq" id="WP_003523053.1">
    <property type="nucleotide sequence ID" value="NZ_LT009730.1"/>
</dbReference>
<accession>A0A1S7PA23</accession>
<protein>
    <submittedName>
        <fullName evidence="1">Uncharacterized protein</fullName>
    </submittedName>
</protein>
<proteinExistence type="predicted"/>
<gene>
    <name evidence="1" type="ORF">AGR4C_Cc160268</name>
</gene>
<dbReference type="Proteomes" id="UP000191897">
    <property type="component" value="Unassembled WGS sequence"/>
</dbReference>
<evidence type="ECO:0000313" key="2">
    <source>
        <dbReference type="Proteomes" id="UP000191897"/>
    </source>
</evidence>
<dbReference type="EMBL" id="FBWC01000008">
    <property type="protein sequence ID" value="CUX18267.1"/>
    <property type="molecule type" value="Genomic_DNA"/>
</dbReference>
<reference evidence="1 2" key="1">
    <citation type="submission" date="2016-01" db="EMBL/GenBank/DDBJ databases">
        <authorList>
            <person name="Oliw E.H."/>
        </authorList>
    </citation>
    <scope>NUCLEOTIDE SEQUENCE [LARGE SCALE GENOMIC DNA]</scope>
    <source>
        <strain evidence="1 2">Kerr 14</strain>
    </source>
</reference>
<organism evidence="1 2">
    <name type="scientific">Agrobacterium tumefaciens str. Kerr 14</name>
    <dbReference type="NCBI Taxonomy" id="1183424"/>
    <lineage>
        <taxon>Bacteria</taxon>
        <taxon>Pseudomonadati</taxon>
        <taxon>Pseudomonadota</taxon>
        <taxon>Alphaproteobacteria</taxon>
        <taxon>Hyphomicrobiales</taxon>
        <taxon>Rhizobiaceae</taxon>
        <taxon>Rhizobium/Agrobacterium group</taxon>
        <taxon>Agrobacterium</taxon>
        <taxon>Agrobacterium tumefaciens complex</taxon>
    </lineage>
</organism>